<dbReference type="AlphaFoldDB" id="A0A183RY57"/>
<dbReference type="PANTHER" id="PTHR13035:SF0">
    <property type="entry name" value="PROTEIN N-TERMINAL GLUTAMINE AMIDOHYDROLASE"/>
    <property type="match status" value="1"/>
</dbReference>
<dbReference type="Gene3D" id="3.10.620.10">
    <property type="entry name" value="Protein N-terminal glutamine amidohydrolase, alpha beta roll"/>
    <property type="match status" value="1"/>
</dbReference>
<dbReference type="GO" id="GO:0008418">
    <property type="term" value="F:protein-N-terminal asparagine amidohydrolase activity"/>
    <property type="evidence" value="ECO:0007669"/>
    <property type="project" value="UniProtKB-UniRule"/>
</dbReference>
<dbReference type="EC" id="3.5.1.122" evidence="3 8"/>
<dbReference type="Pfam" id="PF09764">
    <property type="entry name" value="Nt_Gln_amidase"/>
    <property type="match status" value="1"/>
</dbReference>
<reference evidence="10" key="2">
    <citation type="submission" date="2023-11" db="UniProtKB">
        <authorList>
            <consortium name="WormBaseParasite"/>
        </authorList>
    </citation>
    <scope>IDENTIFICATION</scope>
</reference>
<evidence type="ECO:0000256" key="4">
    <source>
        <dbReference type="ARBA" id="ARBA00021247"/>
    </source>
</evidence>
<organism evidence="9 10">
    <name type="scientific">Schistosoma rodhaini</name>
    <dbReference type="NCBI Taxonomy" id="6188"/>
    <lineage>
        <taxon>Eukaryota</taxon>
        <taxon>Metazoa</taxon>
        <taxon>Spiralia</taxon>
        <taxon>Lophotrochozoa</taxon>
        <taxon>Platyhelminthes</taxon>
        <taxon>Trematoda</taxon>
        <taxon>Digenea</taxon>
        <taxon>Strigeidida</taxon>
        <taxon>Schistosomatoidea</taxon>
        <taxon>Schistosomatidae</taxon>
        <taxon>Schistosoma</taxon>
    </lineage>
</organism>
<dbReference type="InterPro" id="IPR023128">
    <property type="entry name" value="Prot_N_Gln_amidohydro_ab_roll"/>
</dbReference>
<evidence type="ECO:0000256" key="1">
    <source>
        <dbReference type="ARBA" id="ARBA00008985"/>
    </source>
</evidence>
<sequence length="203" mass="23767">MSVMKIDKKQLTYTPNYCEENVYKLLEYLREFGNLHCGYVVFLSNVNKSIGLFAQVKGDPRMNHFIIWDYHVFLIYNSMSSYWVYDFDSLLPFPTPFVQYLTHGLRQNTVLPEELYRSYRVIPGVDYLNYFSSDRSHMQREDGNWIAPPPTYECIRGQSSSSPHTLPFYLDMTSNVVEDLTLTSNVYGTVLTESEFFKKFSGV</sequence>
<proteinExistence type="inferred from homology"/>
<comment type="subunit">
    <text evidence="2 8">Monomer.</text>
</comment>
<comment type="similarity">
    <text evidence="1 8">Belongs to the NTAQ1 family.</text>
</comment>
<comment type="function">
    <text evidence="8">Mediates the side-chain deamidation of N-terminal glutamine residues to glutamate, an important step in N-end rule pathway of protein degradation. Conversion of the resulting N-terminal glutamine to glutamate renders the protein susceptible to arginylation, polyubiquitination and degradation as specified by the N-end rule. Does not act on substrates with internal or C-terminal glutamine and does not act on non-glutamine residues in any position.</text>
</comment>
<evidence type="ECO:0000256" key="7">
    <source>
        <dbReference type="ARBA" id="ARBA00048768"/>
    </source>
</evidence>
<dbReference type="Proteomes" id="UP000050792">
    <property type="component" value="Unassembled WGS sequence"/>
</dbReference>
<dbReference type="InterPro" id="IPR039733">
    <property type="entry name" value="NTAQ1"/>
</dbReference>
<reference evidence="9" key="1">
    <citation type="submission" date="2022-06" db="EMBL/GenBank/DDBJ databases">
        <authorList>
            <person name="Berger JAMES D."/>
            <person name="Berger JAMES D."/>
        </authorList>
    </citation>
    <scope>NUCLEOTIDE SEQUENCE [LARGE SCALE GENOMIC DNA]</scope>
</reference>
<accession>A0A183RY57</accession>
<name>A0A183RY57_9TREM</name>
<evidence type="ECO:0000313" key="10">
    <source>
        <dbReference type="WBParaSite" id="SRDH1_25400.1"/>
    </source>
</evidence>
<evidence type="ECO:0000256" key="8">
    <source>
        <dbReference type="RuleBase" id="RU367082"/>
    </source>
</evidence>
<keyword evidence="5 8" id="KW-0378">Hydrolase</keyword>
<comment type="catalytic activity">
    <reaction evidence="7 8">
        <text>N-terminal L-glutaminyl-[protein] + H2O = N-terminal L-glutamyl-[protein] + NH4(+)</text>
        <dbReference type="Rhea" id="RHEA:50680"/>
        <dbReference type="Rhea" id="RHEA-COMP:12668"/>
        <dbReference type="Rhea" id="RHEA-COMP:12777"/>
        <dbReference type="ChEBI" id="CHEBI:15377"/>
        <dbReference type="ChEBI" id="CHEBI:28938"/>
        <dbReference type="ChEBI" id="CHEBI:64721"/>
        <dbReference type="ChEBI" id="CHEBI:64722"/>
        <dbReference type="EC" id="3.5.1.122"/>
    </reaction>
</comment>
<evidence type="ECO:0000313" key="9">
    <source>
        <dbReference type="Proteomes" id="UP000050792"/>
    </source>
</evidence>
<dbReference type="GO" id="GO:0070773">
    <property type="term" value="F:protein-N-terminal glutamine amidohydrolase activity"/>
    <property type="evidence" value="ECO:0007669"/>
    <property type="project" value="UniProtKB-UniRule"/>
</dbReference>
<dbReference type="GO" id="GO:0005829">
    <property type="term" value="C:cytosol"/>
    <property type="evidence" value="ECO:0007669"/>
    <property type="project" value="TreeGrafter"/>
</dbReference>
<keyword evidence="9" id="KW-1185">Reference proteome</keyword>
<protein>
    <recommendedName>
        <fullName evidence="4 8">Protein N-terminal glutamine amidohydrolase</fullName>
        <ecNumber evidence="3 8">3.5.1.122</ecNumber>
    </recommendedName>
    <alternativeName>
        <fullName evidence="6 8">Protein NH2-terminal glutamine deamidase</fullName>
    </alternativeName>
</protein>
<evidence type="ECO:0000256" key="2">
    <source>
        <dbReference type="ARBA" id="ARBA00011245"/>
    </source>
</evidence>
<dbReference type="InterPro" id="IPR037132">
    <property type="entry name" value="N_Gln_amidohydro_ab_roll_sf"/>
</dbReference>
<dbReference type="PANTHER" id="PTHR13035">
    <property type="entry name" value="PROTEIN N-TERMINAL GLUTAMINE AMIDOHYDROLASE"/>
    <property type="match status" value="1"/>
</dbReference>
<evidence type="ECO:0000256" key="3">
    <source>
        <dbReference type="ARBA" id="ARBA00012718"/>
    </source>
</evidence>
<evidence type="ECO:0000256" key="6">
    <source>
        <dbReference type="ARBA" id="ARBA00029677"/>
    </source>
</evidence>
<dbReference type="GO" id="GO:0005634">
    <property type="term" value="C:nucleus"/>
    <property type="evidence" value="ECO:0007669"/>
    <property type="project" value="TreeGrafter"/>
</dbReference>
<evidence type="ECO:0000256" key="5">
    <source>
        <dbReference type="ARBA" id="ARBA00022801"/>
    </source>
</evidence>
<dbReference type="WBParaSite" id="SRDH1_25400.1">
    <property type="protein sequence ID" value="SRDH1_25400.1"/>
    <property type="gene ID" value="SRDH1_25400"/>
</dbReference>